<evidence type="ECO:0000313" key="2">
    <source>
        <dbReference type="EMBL" id="KAH9295158.1"/>
    </source>
</evidence>
<dbReference type="EMBL" id="JAHRHJ020000011">
    <property type="protein sequence ID" value="KAH9295158.1"/>
    <property type="molecule type" value="Genomic_DNA"/>
</dbReference>
<proteinExistence type="predicted"/>
<protein>
    <submittedName>
        <fullName evidence="2">Uncharacterized protein</fullName>
    </submittedName>
</protein>
<name>A0AA38CEK2_TAXCH</name>
<accession>A0AA38CEK2</accession>
<evidence type="ECO:0000256" key="1">
    <source>
        <dbReference type="SAM" id="MobiDB-lite"/>
    </source>
</evidence>
<keyword evidence="3" id="KW-1185">Reference proteome</keyword>
<evidence type="ECO:0000313" key="3">
    <source>
        <dbReference type="Proteomes" id="UP000824469"/>
    </source>
</evidence>
<organism evidence="2 3">
    <name type="scientific">Taxus chinensis</name>
    <name type="common">Chinese yew</name>
    <name type="synonym">Taxus wallichiana var. chinensis</name>
    <dbReference type="NCBI Taxonomy" id="29808"/>
    <lineage>
        <taxon>Eukaryota</taxon>
        <taxon>Viridiplantae</taxon>
        <taxon>Streptophyta</taxon>
        <taxon>Embryophyta</taxon>
        <taxon>Tracheophyta</taxon>
        <taxon>Spermatophyta</taxon>
        <taxon>Pinopsida</taxon>
        <taxon>Pinidae</taxon>
        <taxon>Conifers II</taxon>
        <taxon>Cupressales</taxon>
        <taxon>Taxaceae</taxon>
        <taxon>Taxus</taxon>
    </lineage>
</organism>
<dbReference type="Proteomes" id="UP000824469">
    <property type="component" value="Unassembled WGS sequence"/>
</dbReference>
<sequence length="126" mass="14312">MYPFLKQLQDHFFDLVTLQYTRGKKALRVEDSHFQLLEQQNFSLLPARRNRGTHSASTPPVKDRNSKNNIPPEQLSPNLLALILAGVSVPLQTIFPQMAAPLPWGQWIGPLALPQPLHELPRSSRK</sequence>
<feature type="region of interest" description="Disordered" evidence="1">
    <location>
        <begin position="47"/>
        <end position="73"/>
    </location>
</feature>
<gene>
    <name evidence="2" type="ORF">KI387_038746</name>
</gene>
<reference evidence="2 3" key="1">
    <citation type="journal article" date="2021" name="Nat. Plants">
        <title>The Taxus genome provides insights into paclitaxel biosynthesis.</title>
        <authorList>
            <person name="Xiong X."/>
            <person name="Gou J."/>
            <person name="Liao Q."/>
            <person name="Li Y."/>
            <person name="Zhou Q."/>
            <person name="Bi G."/>
            <person name="Li C."/>
            <person name="Du R."/>
            <person name="Wang X."/>
            <person name="Sun T."/>
            <person name="Guo L."/>
            <person name="Liang H."/>
            <person name="Lu P."/>
            <person name="Wu Y."/>
            <person name="Zhang Z."/>
            <person name="Ro D.K."/>
            <person name="Shang Y."/>
            <person name="Huang S."/>
            <person name="Yan J."/>
        </authorList>
    </citation>
    <scope>NUCLEOTIDE SEQUENCE [LARGE SCALE GENOMIC DNA]</scope>
    <source>
        <strain evidence="2">Ta-2019</strain>
    </source>
</reference>
<dbReference type="AlphaFoldDB" id="A0AA38CEK2"/>
<feature type="non-terminal residue" evidence="2">
    <location>
        <position position="126"/>
    </location>
</feature>
<comment type="caution">
    <text evidence="2">The sequence shown here is derived from an EMBL/GenBank/DDBJ whole genome shotgun (WGS) entry which is preliminary data.</text>
</comment>